<reference evidence="3" key="1">
    <citation type="submission" date="2022-11" db="EMBL/GenBank/DDBJ databases">
        <authorList>
            <person name="Petersen C."/>
        </authorList>
    </citation>
    <scope>NUCLEOTIDE SEQUENCE</scope>
    <source>
        <strain evidence="3">IBT 22155</strain>
    </source>
</reference>
<dbReference type="InterPro" id="IPR013792">
    <property type="entry name" value="RNA3'P_cycl/enolpyr_Trfase_a/b"/>
</dbReference>
<dbReference type="RefSeq" id="XP_056526117.1">
    <property type="nucleotide sequence ID" value="XM_056660951.1"/>
</dbReference>
<dbReference type="Pfam" id="PF00275">
    <property type="entry name" value="EPSP_synthase"/>
    <property type="match status" value="1"/>
</dbReference>
<dbReference type="AlphaFoldDB" id="A0A9W9LBC2"/>
<dbReference type="Proteomes" id="UP001149079">
    <property type="component" value="Unassembled WGS sequence"/>
</dbReference>
<evidence type="ECO:0000313" key="3">
    <source>
        <dbReference type="EMBL" id="KAJ5145643.1"/>
    </source>
</evidence>
<gene>
    <name evidence="3" type="ORF">N7515_000207</name>
</gene>
<evidence type="ECO:0000313" key="4">
    <source>
        <dbReference type="Proteomes" id="UP001149079"/>
    </source>
</evidence>
<protein>
    <recommendedName>
        <fullName evidence="2">Enolpyruvate transferase domain-containing protein</fullName>
    </recommendedName>
</protein>
<dbReference type="GeneID" id="81400121"/>
<keyword evidence="1" id="KW-0808">Transferase</keyword>
<evidence type="ECO:0000259" key="2">
    <source>
        <dbReference type="Pfam" id="PF00275"/>
    </source>
</evidence>
<dbReference type="PANTHER" id="PTHR21090:SF5">
    <property type="entry name" value="PENTAFUNCTIONAL AROM POLYPEPTIDE"/>
    <property type="match status" value="1"/>
</dbReference>
<reference evidence="3" key="2">
    <citation type="journal article" date="2023" name="IMA Fungus">
        <title>Comparative genomic study of the Penicillium genus elucidates a diverse pangenome and 15 lateral gene transfer events.</title>
        <authorList>
            <person name="Petersen C."/>
            <person name="Sorensen T."/>
            <person name="Nielsen M.R."/>
            <person name="Sondergaard T.E."/>
            <person name="Sorensen J.L."/>
            <person name="Fitzpatrick D.A."/>
            <person name="Frisvad J.C."/>
            <person name="Nielsen K.L."/>
        </authorList>
    </citation>
    <scope>NUCLEOTIDE SEQUENCE</scope>
    <source>
        <strain evidence="3">IBT 22155</strain>
    </source>
</reference>
<dbReference type="GO" id="GO:0009423">
    <property type="term" value="P:chorismate biosynthetic process"/>
    <property type="evidence" value="ECO:0007669"/>
    <property type="project" value="TreeGrafter"/>
</dbReference>
<comment type="caution">
    <text evidence="3">The sequence shown here is derived from an EMBL/GenBank/DDBJ whole genome shotgun (WGS) entry which is preliminary data.</text>
</comment>
<dbReference type="InterPro" id="IPR036968">
    <property type="entry name" value="Enolpyruvate_Tfrase_sf"/>
</dbReference>
<keyword evidence="4" id="KW-1185">Reference proteome</keyword>
<dbReference type="EMBL" id="JAPQKL010000001">
    <property type="protein sequence ID" value="KAJ5145643.1"/>
    <property type="molecule type" value="Genomic_DNA"/>
</dbReference>
<proteinExistence type="predicted"/>
<accession>A0A9W9LBC2</accession>
<feature type="domain" description="Enolpyruvate transferase" evidence="2">
    <location>
        <begin position="52"/>
        <end position="127"/>
    </location>
</feature>
<dbReference type="PANTHER" id="PTHR21090">
    <property type="entry name" value="AROM/DEHYDROQUINATE SYNTHASE"/>
    <property type="match status" value="1"/>
</dbReference>
<dbReference type="SUPFAM" id="SSF55205">
    <property type="entry name" value="EPT/RTPC-like"/>
    <property type="match status" value="1"/>
</dbReference>
<evidence type="ECO:0000256" key="1">
    <source>
        <dbReference type="ARBA" id="ARBA00022679"/>
    </source>
</evidence>
<dbReference type="Gene3D" id="3.65.10.10">
    <property type="entry name" value="Enolpyruvate transferase domain"/>
    <property type="match status" value="1"/>
</dbReference>
<dbReference type="GO" id="GO:0003866">
    <property type="term" value="F:3-phosphoshikimate 1-carboxyvinyltransferase activity"/>
    <property type="evidence" value="ECO:0007669"/>
    <property type="project" value="TreeGrafter"/>
</dbReference>
<sequence>MALDKKNDGPKKKVVLLSAIGRTHEPNASVVSNSDIAVRRGSPRSAEFAQCHLRTPGSKSISNRALVLAALGSGSCRIKNLLHSDDTEAMLNALERLGVATFSWEEEGEVLVVNGKGGKIQSGIPLFARLFLRESQAFGDLSARE</sequence>
<dbReference type="InterPro" id="IPR001986">
    <property type="entry name" value="Enolpyruvate_Tfrase_dom"/>
</dbReference>
<name>A0A9W9LBC2_9EURO</name>
<dbReference type="OrthoDB" id="197068at2759"/>
<organism evidence="3 4">
    <name type="scientific">Penicillium bovifimosum</name>
    <dbReference type="NCBI Taxonomy" id="126998"/>
    <lineage>
        <taxon>Eukaryota</taxon>
        <taxon>Fungi</taxon>
        <taxon>Dikarya</taxon>
        <taxon>Ascomycota</taxon>
        <taxon>Pezizomycotina</taxon>
        <taxon>Eurotiomycetes</taxon>
        <taxon>Eurotiomycetidae</taxon>
        <taxon>Eurotiales</taxon>
        <taxon>Aspergillaceae</taxon>
        <taxon>Penicillium</taxon>
    </lineage>
</organism>